<dbReference type="PROSITE" id="PS51007">
    <property type="entry name" value="CYTC"/>
    <property type="match status" value="1"/>
</dbReference>
<proteinExistence type="predicted"/>
<dbReference type="EC" id="1.11.1.5" evidence="10"/>
<evidence type="ECO:0000313" key="11">
    <source>
        <dbReference type="Proteomes" id="UP000238823"/>
    </source>
</evidence>
<dbReference type="OrthoDB" id="9805202at2"/>
<keyword evidence="2 6" id="KW-0349">Heme</keyword>
<dbReference type="GO" id="GO:0030313">
    <property type="term" value="C:cell envelope"/>
    <property type="evidence" value="ECO:0007669"/>
    <property type="project" value="UniProtKB-SubCell"/>
</dbReference>
<keyword evidence="5 6" id="KW-0408">Iron</keyword>
<dbReference type="Gene3D" id="1.10.760.10">
    <property type="entry name" value="Cytochrome c-like domain"/>
    <property type="match status" value="2"/>
</dbReference>
<dbReference type="PROSITE" id="PS51257">
    <property type="entry name" value="PROKAR_LIPOPROTEIN"/>
    <property type="match status" value="1"/>
</dbReference>
<evidence type="ECO:0000256" key="5">
    <source>
        <dbReference type="ARBA" id="ARBA00023004"/>
    </source>
</evidence>
<evidence type="ECO:0000256" key="8">
    <source>
        <dbReference type="SAM" id="SignalP"/>
    </source>
</evidence>
<organism evidence="10 11">
    <name type="scientific">Enhygromyxa salina</name>
    <dbReference type="NCBI Taxonomy" id="215803"/>
    <lineage>
        <taxon>Bacteria</taxon>
        <taxon>Pseudomonadati</taxon>
        <taxon>Myxococcota</taxon>
        <taxon>Polyangia</taxon>
        <taxon>Nannocystales</taxon>
        <taxon>Nannocystaceae</taxon>
        <taxon>Enhygromyxa</taxon>
    </lineage>
</organism>
<evidence type="ECO:0000256" key="2">
    <source>
        <dbReference type="ARBA" id="ARBA00022617"/>
    </source>
</evidence>
<evidence type="ECO:0000313" key="10">
    <source>
        <dbReference type="EMBL" id="PRQ05162.1"/>
    </source>
</evidence>
<dbReference type="PANTHER" id="PTHR30600">
    <property type="entry name" value="CYTOCHROME C PEROXIDASE-RELATED"/>
    <property type="match status" value="1"/>
</dbReference>
<dbReference type="GO" id="GO:0004130">
    <property type="term" value="F:cytochrome-c peroxidase activity"/>
    <property type="evidence" value="ECO:0007669"/>
    <property type="project" value="UniProtKB-EC"/>
</dbReference>
<gene>
    <name evidence="10" type="primary">ccpA_5</name>
    <name evidence="10" type="ORF">ENSA7_47910</name>
</gene>
<feature type="compositionally biased region" description="Low complexity" evidence="7">
    <location>
        <begin position="21"/>
        <end position="49"/>
    </location>
</feature>
<feature type="region of interest" description="Disordered" evidence="7">
    <location>
        <begin position="21"/>
        <end position="64"/>
    </location>
</feature>
<dbReference type="EMBL" id="PVNL01000097">
    <property type="protein sequence ID" value="PRQ05162.1"/>
    <property type="molecule type" value="Genomic_DNA"/>
</dbReference>
<dbReference type="InterPro" id="IPR051395">
    <property type="entry name" value="Cytochrome_c_Peroxidase/MauG"/>
</dbReference>
<dbReference type="AlphaFoldDB" id="A0A2S9YJE2"/>
<keyword evidence="3 6" id="KW-0479">Metal-binding</keyword>
<dbReference type="RefSeq" id="WP_106091704.1">
    <property type="nucleotide sequence ID" value="NZ_PVNL01000097.1"/>
</dbReference>
<evidence type="ECO:0000256" key="7">
    <source>
        <dbReference type="SAM" id="MobiDB-lite"/>
    </source>
</evidence>
<dbReference type="InterPro" id="IPR009056">
    <property type="entry name" value="Cyt_c-like_dom"/>
</dbReference>
<dbReference type="Pfam" id="PF03150">
    <property type="entry name" value="CCP_MauG"/>
    <property type="match status" value="1"/>
</dbReference>
<comment type="caution">
    <text evidence="10">The sequence shown here is derived from an EMBL/GenBank/DDBJ whole genome shotgun (WGS) entry which is preliminary data.</text>
</comment>
<feature type="domain" description="Cytochrome c" evidence="9">
    <location>
        <begin position="306"/>
        <end position="476"/>
    </location>
</feature>
<comment type="subcellular location">
    <subcellularLocation>
        <location evidence="1">Cell envelope</location>
    </subcellularLocation>
</comment>
<name>A0A2S9YJE2_9BACT</name>
<protein>
    <submittedName>
        <fullName evidence="10">Cytochrome c551 peroxidase</fullName>
        <ecNumber evidence="10">1.11.1.5</ecNumber>
    </submittedName>
</protein>
<feature type="compositionally biased region" description="Acidic residues" evidence="7">
    <location>
        <begin position="50"/>
        <end position="64"/>
    </location>
</feature>
<feature type="signal peptide" evidence="8">
    <location>
        <begin position="1"/>
        <end position="21"/>
    </location>
</feature>
<evidence type="ECO:0000256" key="1">
    <source>
        <dbReference type="ARBA" id="ARBA00004196"/>
    </source>
</evidence>
<dbReference type="InterPro" id="IPR036909">
    <property type="entry name" value="Cyt_c-like_dom_sf"/>
</dbReference>
<dbReference type="GO" id="GO:0020037">
    <property type="term" value="F:heme binding"/>
    <property type="evidence" value="ECO:0007669"/>
    <property type="project" value="InterPro"/>
</dbReference>
<keyword evidence="10" id="KW-0575">Peroxidase</keyword>
<dbReference type="InterPro" id="IPR004852">
    <property type="entry name" value="Di-haem_cyt_c_peroxidsae"/>
</dbReference>
<evidence type="ECO:0000256" key="6">
    <source>
        <dbReference type="PROSITE-ProRule" id="PRU00433"/>
    </source>
</evidence>
<sequence length="483" mass="50573">MSPQLTRVLALPILLGGCVSATPPDTADSSTTADSTATTTESESGSAWTADEDTGTTDEPPDLDEQLGALLDAQRIPVEPLEPPPPDDPALVELGGALFFDPILSGRKDTACATCHHPAFGTSDGLSLTLGTGAVGLGPARAEGPHPPFGPRHSQALFNLGQPGFTHIFWDGRVQLDARGQLRTPAGADLLPGLDSPLAAQAMFPVLDRQEMRGEADELTLLGEPNELGALANDDPQTIWAALMQRLGAIDGYLDLFAAAYPGQSFAELSFVDAANAIAAYERQAFSFPSSPWDAYLGGDPGAISDAAKLGAILFYGAAGCGDCHSGPLLTDHMVHSTGVPQLGPGTPTTAPFDHGRELVSNDPTDRFAFRTPSLRNVAISPPYMHDGALLELQQVLVHYGSPTTSIADFDPTGLHPELIGTVQQGADHIAQILASLSELLELEPNFVGLSNLREFLKALTDPDVAGLPELRPDAVPSGLEPP</sequence>
<dbReference type="Proteomes" id="UP000238823">
    <property type="component" value="Unassembled WGS sequence"/>
</dbReference>
<evidence type="ECO:0000256" key="3">
    <source>
        <dbReference type="ARBA" id="ARBA00022723"/>
    </source>
</evidence>
<keyword evidence="8" id="KW-0732">Signal</keyword>
<evidence type="ECO:0000256" key="4">
    <source>
        <dbReference type="ARBA" id="ARBA00023002"/>
    </source>
</evidence>
<keyword evidence="4 10" id="KW-0560">Oxidoreductase</keyword>
<dbReference type="SUPFAM" id="SSF46626">
    <property type="entry name" value="Cytochrome c"/>
    <property type="match status" value="2"/>
</dbReference>
<accession>A0A2S9YJE2</accession>
<evidence type="ECO:0000259" key="9">
    <source>
        <dbReference type="PROSITE" id="PS51007"/>
    </source>
</evidence>
<reference evidence="10 11" key="1">
    <citation type="submission" date="2018-03" db="EMBL/GenBank/DDBJ databases">
        <title>Draft Genome Sequences of the Obligatory Marine Myxobacteria Enhygromyxa salina SWB007.</title>
        <authorList>
            <person name="Poehlein A."/>
            <person name="Moghaddam J.A."/>
            <person name="Harms H."/>
            <person name="Alanjari M."/>
            <person name="Koenig G.M."/>
            <person name="Daniel R."/>
            <person name="Schaeberle T.F."/>
        </authorList>
    </citation>
    <scope>NUCLEOTIDE SEQUENCE [LARGE SCALE GENOMIC DNA]</scope>
    <source>
        <strain evidence="10 11">SWB007</strain>
    </source>
</reference>
<feature type="chain" id="PRO_5015554864" evidence="8">
    <location>
        <begin position="22"/>
        <end position="483"/>
    </location>
</feature>
<dbReference type="GO" id="GO:0009055">
    <property type="term" value="F:electron transfer activity"/>
    <property type="evidence" value="ECO:0007669"/>
    <property type="project" value="InterPro"/>
</dbReference>
<dbReference type="GO" id="GO:0046872">
    <property type="term" value="F:metal ion binding"/>
    <property type="evidence" value="ECO:0007669"/>
    <property type="project" value="UniProtKB-KW"/>
</dbReference>